<comment type="caution">
    <text evidence="1">The sequence shown here is derived from an EMBL/GenBank/DDBJ whole genome shotgun (WGS) entry which is preliminary data.</text>
</comment>
<organism evidence="1 2">
    <name type="scientific">Candidatus Anaerobutyricum stercoris</name>
    <dbReference type="NCBI Taxonomy" id="2838457"/>
    <lineage>
        <taxon>Bacteria</taxon>
        <taxon>Bacillati</taxon>
        <taxon>Bacillota</taxon>
        <taxon>Clostridia</taxon>
        <taxon>Lachnospirales</taxon>
        <taxon>Lachnospiraceae</taxon>
        <taxon>Anaerobutyricum</taxon>
    </lineage>
</organism>
<gene>
    <name evidence="1" type="ORF">H9968_00480</name>
</gene>
<dbReference type="EMBL" id="DXBR01000007">
    <property type="protein sequence ID" value="HIZ38392.1"/>
    <property type="molecule type" value="Genomic_DNA"/>
</dbReference>
<name>A0A9D2J6Z2_9FIRM</name>
<sequence length="137" mass="15574">MNLNLKGIRITRCEFHNEMGPNTKLNLQVNVNNQIKLPKDMSAESVGTVITKVMVGSPLHPLYLYLEQVSSYADTDEVKGETPDMESMMSLYKTICVPMAMKELEETIKKICAVYHIPEIKIQKNDNTEKGRHGYLN</sequence>
<proteinExistence type="predicted"/>
<accession>A0A9D2J6Z2</accession>
<dbReference type="AlphaFoldDB" id="A0A9D2J6Z2"/>
<dbReference type="Proteomes" id="UP000824049">
    <property type="component" value="Unassembled WGS sequence"/>
</dbReference>
<evidence type="ECO:0000313" key="1">
    <source>
        <dbReference type="EMBL" id="HIZ38392.1"/>
    </source>
</evidence>
<reference evidence="1" key="2">
    <citation type="submission" date="2021-04" db="EMBL/GenBank/DDBJ databases">
        <authorList>
            <person name="Gilroy R."/>
        </authorList>
    </citation>
    <scope>NUCLEOTIDE SEQUENCE</scope>
    <source>
        <strain evidence="1">CHK179-28034</strain>
    </source>
</reference>
<evidence type="ECO:0000313" key="2">
    <source>
        <dbReference type="Proteomes" id="UP000824049"/>
    </source>
</evidence>
<reference evidence="1" key="1">
    <citation type="journal article" date="2021" name="PeerJ">
        <title>Extensive microbial diversity within the chicken gut microbiome revealed by metagenomics and culture.</title>
        <authorList>
            <person name="Gilroy R."/>
            <person name="Ravi A."/>
            <person name="Getino M."/>
            <person name="Pursley I."/>
            <person name="Horton D.L."/>
            <person name="Alikhan N.F."/>
            <person name="Baker D."/>
            <person name="Gharbi K."/>
            <person name="Hall N."/>
            <person name="Watson M."/>
            <person name="Adriaenssens E.M."/>
            <person name="Foster-Nyarko E."/>
            <person name="Jarju S."/>
            <person name="Secka A."/>
            <person name="Antonio M."/>
            <person name="Oren A."/>
            <person name="Chaudhuri R.R."/>
            <person name="La Ragione R."/>
            <person name="Hildebrand F."/>
            <person name="Pallen M.J."/>
        </authorList>
    </citation>
    <scope>NUCLEOTIDE SEQUENCE</scope>
    <source>
        <strain evidence="1">CHK179-28034</strain>
    </source>
</reference>
<protein>
    <submittedName>
        <fullName evidence="1">Uncharacterized protein</fullName>
    </submittedName>
</protein>